<reference evidence="1 2" key="1">
    <citation type="submission" date="2016-10" db="EMBL/GenBank/DDBJ databases">
        <title>Comparative genome analysis of multiple Pseudomonas spp. focuses on biocontrol and plant growth promoting traits.</title>
        <authorList>
            <person name="Tao X.-Y."/>
            <person name="Taylor C.G."/>
        </authorList>
    </citation>
    <scope>NUCLEOTIDE SEQUENCE [LARGE SCALE GENOMIC DNA]</scope>
    <source>
        <strain evidence="1 2">36B3</strain>
    </source>
</reference>
<sequence>MSLTDPNIIDMWGIPKLDSGTIILGIADHLEWGNKTLQAEHLLALQRKINGYIAFMESGEIYNKIPAALGKSLVIRVYGKYEVSEQGELFFERVAELLKKMGIGFEFVFKAD</sequence>
<proteinExistence type="predicted"/>
<dbReference type="InterPro" id="IPR046702">
    <property type="entry name" value="DUF6572"/>
</dbReference>
<dbReference type="Proteomes" id="UP000284207">
    <property type="component" value="Unassembled WGS sequence"/>
</dbReference>
<dbReference type="RefSeq" id="WP_123418503.1">
    <property type="nucleotide sequence ID" value="NZ_MOCA01000004.1"/>
</dbReference>
<accession>A0A423NRB0</accession>
<comment type="caution">
    <text evidence="1">The sequence shown here is derived from an EMBL/GenBank/DDBJ whole genome shotgun (WGS) entry which is preliminary data.</text>
</comment>
<dbReference type="Pfam" id="PF20212">
    <property type="entry name" value="DUF6572"/>
    <property type="match status" value="1"/>
</dbReference>
<evidence type="ECO:0000313" key="1">
    <source>
        <dbReference type="EMBL" id="ROO00773.1"/>
    </source>
</evidence>
<protein>
    <submittedName>
        <fullName evidence="1">Uncharacterized protein</fullName>
    </submittedName>
</protein>
<organism evidence="1 2">
    <name type="scientific">Pseudomonas moraviensis</name>
    <dbReference type="NCBI Taxonomy" id="321662"/>
    <lineage>
        <taxon>Bacteria</taxon>
        <taxon>Pseudomonadati</taxon>
        <taxon>Pseudomonadota</taxon>
        <taxon>Gammaproteobacteria</taxon>
        <taxon>Pseudomonadales</taxon>
        <taxon>Pseudomonadaceae</taxon>
        <taxon>Pseudomonas</taxon>
    </lineage>
</organism>
<gene>
    <name evidence="1" type="ORF">BK674_09420</name>
</gene>
<evidence type="ECO:0000313" key="2">
    <source>
        <dbReference type="Proteomes" id="UP000284207"/>
    </source>
</evidence>
<dbReference type="AlphaFoldDB" id="A0A423NRB0"/>
<dbReference type="EMBL" id="MOCA01000004">
    <property type="protein sequence ID" value="ROO00773.1"/>
    <property type="molecule type" value="Genomic_DNA"/>
</dbReference>
<name>A0A423NRB0_9PSED</name>